<dbReference type="EMBL" id="CP106795">
    <property type="protein sequence ID" value="UXY37827.1"/>
    <property type="molecule type" value="Genomic_DNA"/>
</dbReference>
<evidence type="ECO:0000259" key="1">
    <source>
        <dbReference type="Pfam" id="PF08808"/>
    </source>
</evidence>
<dbReference type="Pfam" id="PF08808">
    <property type="entry name" value="RES"/>
    <property type="match status" value="1"/>
</dbReference>
<dbReference type="InterPro" id="IPR014914">
    <property type="entry name" value="RES_dom"/>
</dbReference>
<feature type="domain" description="RES" evidence="1">
    <location>
        <begin position="52"/>
        <end position="180"/>
    </location>
</feature>
<gene>
    <name evidence="2" type="ORF">N8I86_25685</name>
</gene>
<dbReference type="Proteomes" id="UP001060733">
    <property type="component" value="Chromosome"/>
</dbReference>
<accession>A0ABY6ETU9</accession>
<sequence length="228" mass="25220">MTTEDPVFTVEADYLHFYRIYPKVTSHGDPGSVIWFGFAGYYYNDKTKAWDLRPGNRYDPVRTVKDGSDPGGTCYVADMALGAFVEVFVRLGAVAISESTVFQNRMATVSLNSSVDVCNVMSPANVGLRGMEPNLWNEVGPPYPKSQQFAKQIRDEGLKGIHFRSVRDPSGELENVATFSEKSGLDVGNMFHVVADYEIPPSLIESAADRYKIQVARDPSGPAGYFRP</sequence>
<evidence type="ECO:0000313" key="2">
    <source>
        <dbReference type="EMBL" id="UXY37827.1"/>
    </source>
</evidence>
<keyword evidence="3" id="KW-1185">Reference proteome</keyword>
<name>A0ABY6ETU9_9ACTN</name>
<proteinExistence type="predicted"/>
<reference evidence="2" key="1">
    <citation type="submission" date="2022-10" db="EMBL/GenBank/DDBJ databases">
        <authorList>
            <person name="Mo P."/>
        </authorList>
    </citation>
    <scope>NUCLEOTIDE SEQUENCE</scope>
    <source>
        <strain evidence="2">HUAS 14-6</strain>
    </source>
</reference>
<organism evidence="2 3">
    <name type="scientific">Streptomyces albidocamelliae</name>
    <dbReference type="NCBI Taxonomy" id="2981135"/>
    <lineage>
        <taxon>Bacteria</taxon>
        <taxon>Bacillati</taxon>
        <taxon>Actinomycetota</taxon>
        <taxon>Actinomycetes</taxon>
        <taxon>Kitasatosporales</taxon>
        <taxon>Streptomycetaceae</taxon>
        <taxon>Streptomyces</taxon>
    </lineage>
</organism>
<evidence type="ECO:0000313" key="3">
    <source>
        <dbReference type="Proteomes" id="UP001060733"/>
    </source>
</evidence>
<protein>
    <submittedName>
        <fullName evidence="2">RES family NAD+ phosphorylase</fullName>
    </submittedName>
</protein>
<dbReference type="RefSeq" id="WP_263278807.1">
    <property type="nucleotide sequence ID" value="NZ_CP106795.1"/>
</dbReference>